<dbReference type="GO" id="GO:0005886">
    <property type="term" value="C:plasma membrane"/>
    <property type="evidence" value="ECO:0007669"/>
    <property type="project" value="UniProtKB-SubCell"/>
</dbReference>
<dbReference type="PATRIC" id="fig|1656095.3.peg.4429"/>
<feature type="transmembrane region" description="Helical" evidence="6">
    <location>
        <begin position="281"/>
        <end position="298"/>
    </location>
</feature>
<dbReference type="InterPro" id="IPR018385">
    <property type="entry name" value="C4_dicarb_anaerob_car-like"/>
</dbReference>
<comment type="subcellular location">
    <subcellularLocation>
        <location evidence="1">Cell membrane</location>
        <topology evidence="1">Multi-pass membrane protein</topology>
    </subcellularLocation>
</comment>
<keyword evidence="4 6" id="KW-1133">Transmembrane helix</keyword>
<evidence type="ECO:0000256" key="4">
    <source>
        <dbReference type="ARBA" id="ARBA00022989"/>
    </source>
</evidence>
<keyword evidence="5 6" id="KW-0472">Membrane</keyword>
<name>A0A0J8VPL7_9ENTR</name>
<evidence type="ECO:0000256" key="6">
    <source>
        <dbReference type="SAM" id="Phobius"/>
    </source>
</evidence>
<dbReference type="RefSeq" id="WP_048887821.1">
    <property type="nucleotide sequence ID" value="NZ_LFEJ01000013.1"/>
</dbReference>
<proteinExistence type="predicted"/>
<dbReference type="InterPro" id="IPR051679">
    <property type="entry name" value="DASS-Related_Transporters"/>
</dbReference>
<organism evidence="7 8">
    <name type="scientific">Franconibacter pulveris</name>
    <dbReference type="NCBI Taxonomy" id="435910"/>
    <lineage>
        <taxon>Bacteria</taxon>
        <taxon>Pseudomonadati</taxon>
        <taxon>Pseudomonadota</taxon>
        <taxon>Gammaproteobacteria</taxon>
        <taxon>Enterobacterales</taxon>
        <taxon>Enterobacteriaceae</taxon>
        <taxon>Franconibacter</taxon>
    </lineage>
</organism>
<accession>A0A0J8VPL7</accession>
<feature type="transmembrane region" description="Helical" evidence="6">
    <location>
        <begin position="449"/>
        <end position="469"/>
    </location>
</feature>
<dbReference type="EMBL" id="LFEJ01000013">
    <property type="protein sequence ID" value="KMV34892.1"/>
    <property type="molecule type" value="Genomic_DNA"/>
</dbReference>
<feature type="transmembrane region" description="Helical" evidence="6">
    <location>
        <begin position="389"/>
        <end position="412"/>
    </location>
</feature>
<keyword evidence="3 6" id="KW-0812">Transmembrane</keyword>
<protein>
    <submittedName>
        <fullName evidence="7">C4-dicarboxylate ABC transporter</fullName>
    </submittedName>
</protein>
<dbReference type="STRING" id="1121863.GCA_000621185_03963"/>
<evidence type="ECO:0000313" key="8">
    <source>
        <dbReference type="Proteomes" id="UP000037315"/>
    </source>
</evidence>
<keyword evidence="2" id="KW-1003">Cell membrane</keyword>
<feature type="transmembrane region" description="Helical" evidence="6">
    <location>
        <begin position="318"/>
        <end position="338"/>
    </location>
</feature>
<keyword evidence="8" id="KW-1185">Reference proteome</keyword>
<evidence type="ECO:0000256" key="1">
    <source>
        <dbReference type="ARBA" id="ARBA00004651"/>
    </source>
</evidence>
<evidence type="ECO:0000256" key="2">
    <source>
        <dbReference type="ARBA" id="ARBA00022475"/>
    </source>
</evidence>
<evidence type="ECO:0000256" key="5">
    <source>
        <dbReference type="ARBA" id="ARBA00023136"/>
    </source>
</evidence>
<reference evidence="7 8" key="1">
    <citation type="submission" date="2015-06" db="EMBL/GenBank/DDBJ databases">
        <title>Genome sequencing of Cronobacter sp. strain DJ34 isolated from petroleum contaminated sludge of Duliajan Oil Fields, Assam, India.</title>
        <authorList>
            <person name="Pal S."/>
            <person name="Banerjee T.D."/>
            <person name="Roy A."/>
            <person name="Sar P."/>
            <person name="Kazy S.K."/>
        </authorList>
    </citation>
    <scope>NUCLEOTIDE SEQUENCE [LARGE SCALE GENOMIC DNA]</scope>
    <source>
        <strain evidence="7 8">DJ34</strain>
    </source>
</reference>
<dbReference type="PANTHER" id="PTHR43652">
    <property type="entry name" value="BASIC AMINO ACID ANTIPORTER YFCC-RELATED"/>
    <property type="match status" value="1"/>
</dbReference>
<dbReference type="Pfam" id="PF03606">
    <property type="entry name" value="DcuC"/>
    <property type="match status" value="1"/>
</dbReference>
<dbReference type="OrthoDB" id="255482at2"/>
<feature type="transmembrane region" description="Helical" evidence="6">
    <location>
        <begin position="345"/>
        <end position="369"/>
    </location>
</feature>
<dbReference type="PANTHER" id="PTHR43652:SF6">
    <property type="entry name" value="ARGININE REPRESSOR"/>
    <property type="match status" value="1"/>
</dbReference>
<evidence type="ECO:0000256" key="3">
    <source>
        <dbReference type="ARBA" id="ARBA00022692"/>
    </source>
</evidence>
<feature type="transmembrane region" description="Helical" evidence="6">
    <location>
        <begin position="139"/>
        <end position="160"/>
    </location>
</feature>
<dbReference type="Proteomes" id="UP000037315">
    <property type="component" value="Unassembled WGS sequence"/>
</dbReference>
<evidence type="ECO:0000313" key="7">
    <source>
        <dbReference type="EMBL" id="KMV34892.1"/>
    </source>
</evidence>
<feature type="transmembrane region" description="Helical" evidence="6">
    <location>
        <begin position="419"/>
        <end position="437"/>
    </location>
</feature>
<dbReference type="AlphaFoldDB" id="A0A0J8VPL7"/>
<feature type="transmembrane region" description="Helical" evidence="6">
    <location>
        <begin position="98"/>
        <end position="118"/>
    </location>
</feature>
<sequence length="502" mass="52911">MSQYESEAAPAASKAWRFPSTYTVLIVITVVVWLLTWIIPAGHYQTQDGRPVAGSFQVAASPLSAHQRVKELFLAPVNGLYGIENAAGFVGPYESGSVFGAIGVFFYVLSLGAFIVTTTKTGAIDACLGHVAQRFRRRGGLLIAMVMLLIAIGGSTYGMGEETLGFYALLVPLLLGLGFDRMTAVGVILVGSVVGNMNSTVNPFMTGAASAGAGVPMGSGIGLRFIMFLALTGLAIAYVVIYARRVQRNAAHSVVGFTDEDRELAQARLQLPQPMTGRQKAVMAAFAATFAFMIFAIIPWAQVIVGPQAASWPWQLDWYFPELTALFLVMSVVTGWLGGLRGNSLFNAMLAGIADFMGAALVIVLARGITVIMHNAQITDTVLHSMESVVSGASSGLFAVIMYLIIMPLSFLVPSSSGLATLAMPVLAPIADFAGVGREIVVTAYQGSVGAIAMISPTSAIVMSGLALAKVSYPRYLMWVLPLLAMLAVATCLFLVVGAALS</sequence>
<feature type="transmembrane region" description="Helical" evidence="6">
    <location>
        <begin position="21"/>
        <end position="39"/>
    </location>
</feature>
<gene>
    <name evidence="7" type="ORF">ACH50_09025</name>
</gene>
<comment type="caution">
    <text evidence="7">The sequence shown here is derived from an EMBL/GenBank/DDBJ whole genome shotgun (WGS) entry which is preliminary data.</text>
</comment>
<feature type="transmembrane region" description="Helical" evidence="6">
    <location>
        <begin position="225"/>
        <end position="243"/>
    </location>
</feature>
<feature type="transmembrane region" description="Helical" evidence="6">
    <location>
        <begin position="166"/>
        <end position="194"/>
    </location>
</feature>
<feature type="transmembrane region" description="Helical" evidence="6">
    <location>
        <begin position="476"/>
        <end position="501"/>
    </location>
</feature>